<dbReference type="GO" id="GO:0048038">
    <property type="term" value="F:quinone binding"/>
    <property type="evidence" value="ECO:0007669"/>
    <property type="project" value="TreeGrafter"/>
</dbReference>
<dbReference type="GO" id="GO:0006633">
    <property type="term" value="P:fatty acid biosynthetic process"/>
    <property type="evidence" value="ECO:0007669"/>
    <property type="project" value="TreeGrafter"/>
</dbReference>
<dbReference type="PANTHER" id="PTHR42760">
    <property type="entry name" value="SHORT-CHAIN DEHYDROGENASES/REDUCTASES FAMILY MEMBER"/>
    <property type="match status" value="1"/>
</dbReference>
<name>A0A358DV27_9ALTE</name>
<dbReference type="PANTHER" id="PTHR42760:SF133">
    <property type="entry name" value="3-OXOACYL-[ACYL-CARRIER-PROTEIN] REDUCTASE"/>
    <property type="match status" value="1"/>
</dbReference>
<dbReference type="PRINTS" id="PR00081">
    <property type="entry name" value="GDHRDH"/>
</dbReference>
<evidence type="ECO:0000313" key="4">
    <source>
        <dbReference type="EMBL" id="HBU49762.1"/>
    </source>
</evidence>
<dbReference type="Proteomes" id="UP000264779">
    <property type="component" value="Unassembled WGS sequence"/>
</dbReference>
<comment type="similarity">
    <text evidence="1">Belongs to the short-chain dehydrogenases/reductases (SDR) family.</text>
</comment>
<sequence>MTALSSPNLADSSVLITGATGDIGEAIVTRAIADKAFVIACGRNESKLEQLSSQFEGQIHTLCYDVTDEKAISNAFREVQKGVTAKRWPALYGLVNSAGIMAEAVLPMTSGETLKQQMAVNFFAPYQHMQLASRLMSRQKAGSIVNIVSQVGELGSSGMSAYAASKAALTGATKSLAKELAPKGIRVNAVAPGFIDTALTSHYDDPAKQKVYGRIELRRGGTAKEVADAVLYLLSSHASYTTGHVLPVDGLFCP</sequence>
<keyword evidence="2" id="KW-0560">Oxidoreductase</keyword>
<evidence type="ECO:0000313" key="5">
    <source>
        <dbReference type="Proteomes" id="UP000264779"/>
    </source>
</evidence>
<evidence type="ECO:0000256" key="1">
    <source>
        <dbReference type="ARBA" id="ARBA00006484"/>
    </source>
</evidence>
<dbReference type="InterPro" id="IPR036291">
    <property type="entry name" value="NAD(P)-bd_dom_sf"/>
</dbReference>
<evidence type="ECO:0000256" key="2">
    <source>
        <dbReference type="ARBA" id="ARBA00023002"/>
    </source>
</evidence>
<proteinExistence type="inferred from homology"/>
<dbReference type="Pfam" id="PF13561">
    <property type="entry name" value="adh_short_C2"/>
    <property type="match status" value="1"/>
</dbReference>
<dbReference type="EMBL" id="DONK01000008">
    <property type="protein sequence ID" value="HBU49762.1"/>
    <property type="molecule type" value="Genomic_DNA"/>
</dbReference>
<evidence type="ECO:0000259" key="3">
    <source>
        <dbReference type="SMART" id="SM00822"/>
    </source>
</evidence>
<dbReference type="SUPFAM" id="SSF51735">
    <property type="entry name" value="NAD(P)-binding Rossmann-fold domains"/>
    <property type="match status" value="1"/>
</dbReference>
<accession>A0A358DV27</accession>
<dbReference type="AlphaFoldDB" id="A0A358DV27"/>
<dbReference type="SMART" id="SM00822">
    <property type="entry name" value="PKS_KR"/>
    <property type="match status" value="1"/>
</dbReference>
<dbReference type="Gene3D" id="3.40.50.720">
    <property type="entry name" value="NAD(P)-binding Rossmann-like Domain"/>
    <property type="match status" value="1"/>
</dbReference>
<dbReference type="RefSeq" id="WP_272965038.1">
    <property type="nucleotide sequence ID" value="NZ_CALBIY010000025.1"/>
</dbReference>
<feature type="domain" description="Ketoreductase" evidence="3">
    <location>
        <begin position="12"/>
        <end position="193"/>
    </location>
</feature>
<dbReference type="InterPro" id="IPR057326">
    <property type="entry name" value="KR_dom"/>
</dbReference>
<dbReference type="FunFam" id="3.40.50.720:FF:000084">
    <property type="entry name" value="Short-chain dehydrogenase reductase"/>
    <property type="match status" value="1"/>
</dbReference>
<organism evidence="4 5">
    <name type="scientific">Alteromonas australica</name>
    <dbReference type="NCBI Taxonomy" id="589873"/>
    <lineage>
        <taxon>Bacteria</taxon>
        <taxon>Pseudomonadati</taxon>
        <taxon>Pseudomonadota</taxon>
        <taxon>Gammaproteobacteria</taxon>
        <taxon>Alteromonadales</taxon>
        <taxon>Alteromonadaceae</taxon>
        <taxon>Alteromonas/Salinimonas group</taxon>
        <taxon>Alteromonas</taxon>
    </lineage>
</organism>
<dbReference type="InterPro" id="IPR002347">
    <property type="entry name" value="SDR_fam"/>
</dbReference>
<comment type="caution">
    <text evidence="4">The sequence shown here is derived from an EMBL/GenBank/DDBJ whole genome shotgun (WGS) entry which is preliminary data.</text>
</comment>
<dbReference type="PRINTS" id="PR00080">
    <property type="entry name" value="SDRFAMILY"/>
</dbReference>
<dbReference type="GO" id="GO:0016616">
    <property type="term" value="F:oxidoreductase activity, acting on the CH-OH group of donors, NAD or NADP as acceptor"/>
    <property type="evidence" value="ECO:0007669"/>
    <property type="project" value="TreeGrafter"/>
</dbReference>
<gene>
    <name evidence="4" type="ORF">DEB45_00770</name>
</gene>
<reference evidence="4 5" key="1">
    <citation type="journal article" date="2018" name="Nat. Biotechnol.">
        <title>A standardized bacterial taxonomy based on genome phylogeny substantially revises the tree of life.</title>
        <authorList>
            <person name="Parks D.H."/>
            <person name="Chuvochina M."/>
            <person name="Waite D.W."/>
            <person name="Rinke C."/>
            <person name="Skarshewski A."/>
            <person name="Chaumeil P.A."/>
            <person name="Hugenholtz P."/>
        </authorList>
    </citation>
    <scope>NUCLEOTIDE SEQUENCE [LARGE SCALE GENOMIC DNA]</scope>
    <source>
        <strain evidence="4">UBA11621</strain>
    </source>
</reference>
<protein>
    <recommendedName>
        <fullName evidence="3">Ketoreductase domain-containing protein</fullName>
    </recommendedName>
</protein>
<dbReference type="CDD" id="cd05233">
    <property type="entry name" value="SDR_c"/>
    <property type="match status" value="1"/>
</dbReference>